<dbReference type="InterPro" id="IPR045738">
    <property type="entry name" value="DUF6088"/>
</dbReference>
<accession>A0A5B8VLN7</accession>
<protein>
    <recommendedName>
        <fullName evidence="3">Type IV toxin-antitoxin system AbiEi family antitoxin domain-containing protein</fullName>
    </recommendedName>
</protein>
<reference evidence="1 2" key="1">
    <citation type="journal article" date="2017" name="Int. J. Syst. Evol. Microbiol.">
        <title>Arachidicoccus ginsenosidivorans sp. nov., with ginsenoside-converting activity isolated from ginseng cultivating soil.</title>
        <authorList>
            <person name="Siddiqi M.Z."/>
            <person name="Aslam Z."/>
            <person name="Im W.T."/>
        </authorList>
    </citation>
    <scope>NUCLEOTIDE SEQUENCE [LARGE SCALE GENOMIC DNA]</scope>
    <source>
        <strain evidence="1 2">Gsoil 809</strain>
    </source>
</reference>
<dbReference type="Pfam" id="PF19570">
    <property type="entry name" value="DUF6088"/>
    <property type="match status" value="1"/>
</dbReference>
<dbReference type="KEGG" id="agi:FSB73_05110"/>
<dbReference type="AlphaFoldDB" id="A0A5B8VLN7"/>
<organism evidence="1 2">
    <name type="scientific">Arachidicoccus ginsenosidivorans</name>
    <dbReference type="NCBI Taxonomy" id="496057"/>
    <lineage>
        <taxon>Bacteria</taxon>
        <taxon>Pseudomonadati</taxon>
        <taxon>Bacteroidota</taxon>
        <taxon>Chitinophagia</taxon>
        <taxon>Chitinophagales</taxon>
        <taxon>Chitinophagaceae</taxon>
        <taxon>Arachidicoccus</taxon>
    </lineage>
</organism>
<dbReference type="Proteomes" id="UP000321291">
    <property type="component" value="Chromosome"/>
</dbReference>
<dbReference type="RefSeq" id="WP_146780420.1">
    <property type="nucleotide sequence ID" value="NZ_CP042434.1"/>
</dbReference>
<dbReference type="EMBL" id="CP042434">
    <property type="protein sequence ID" value="QEC71148.1"/>
    <property type="molecule type" value="Genomic_DNA"/>
</dbReference>
<name>A0A5B8VLN7_9BACT</name>
<proteinExistence type="predicted"/>
<evidence type="ECO:0000313" key="1">
    <source>
        <dbReference type="EMBL" id="QEC71148.1"/>
    </source>
</evidence>
<evidence type="ECO:0008006" key="3">
    <source>
        <dbReference type="Google" id="ProtNLM"/>
    </source>
</evidence>
<keyword evidence="2" id="KW-1185">Reference proteome</keyword>
<dbReference type="OrthoDB" id="9798200at2"/>
<sequence length="214" mass="23733">MTIEQIAAKKAEKAKNIETVIWEKIQAAPVGQLFFIDDFIVDGAFKYKAAAKSLERLVSKAKLKRIDRGMYAITGYDPISKEVLPRPQDIAKAVCRKYNVRAVPAGKWAVYLAGLSTQHPGFTEYLTSGKNRRFHIGKSSMLFRSSSGKNVACIGQVSSLVIQALKAIGPEKITLDQVRLAVLQLRKESPYALEHDISLATEWIRVIGRMALNG</sequence>
<evidence type="ECO:0000313" key="2">
    <source>
        <dbReference type="Proteomes" id="UP000321291"/>
    </source>
</evidence>
<gene>
    <name evidence="1" type="ORF">FSB73_05110</name>
</gene>